<evidence type="ECO:0000313" key="1">
    <source>
        <dbReference type="EMBL" id="KAA2372110.1"/>
    </source>
</evidence>
<proteinExistence type="predicted"/>
<gene>
    <name evidence="1" type="ORF">F2Y13_01175</name>
</gene>
<dbReference type="Proteomes" id="UP000323567">
    <property type="component" value="Unassembled WGS sequence"/>
</dbReference>
<dbReference type="RefSeq" id="WP_149886851.1">
    <property type="nucleotide sequence ID" value="NZ_JADMQM010000004.1"/>
</dbReference>
<comment type="caution">
    <text evidence="1">The sequence shown here is derived from an EMBL/GenBank/DDBJ whole genome shotgun (WGS) entry which is preliminary data.</text>
</comment>
<sequence length="135" mass="15756">MPRRRKIGIKASELACFDTLVEELRTRPEFADFDPASLRVWSYENYEPTIRNIARVIRHFDYWLASHRNEMFLTTHSGSRLFCKKDLAEALGVARPTLDRWIANGWLEECTVCVFSNGERSYSADAVRKALEKLR</sequence>
<protein>
    <submittedName>
        <fullName evidence="1">Uncharacterized protein</fullName>
    </submittedName>
</protein>
<dbReference type="AlphaFoldDB" id="A0A5B3GF59"/>
<name>A0A5B3GF59_9BACT</name>
<organism evidence="1 2">
    <name type="scientific">Alistipes shahii</name>
    <dbReference type="NCBI Taxonomy" id="328814"/>
    <lineage>
        <taxon>Bacteria</taxon>
        <taxon>Pseudomonadati</taxon>
        <taxon>Bacteroidota</taxon>
        <taxon>Bacteroidia</taxon>
        <taxon>Bacteroidales</taxon>
        <taxon>Rikenellaceae</taxon>
        <taxon>Alistipes</taxon>
    </lineage>
</organism>
<evidence type="ECO:0000313" key="2">
    <source>
        <dbReference type="Proteomes" id="UP000323567"/>
    </source>
</evidence>
<accession>A0A5B3GF59</accession>
<dbReference type="EMBL" id="VVXK01000001">
    <property type="protein sequence ID" value="KAA2372110.1"/>
    <property type="molecule type" value="Genomic_DNA"/>
</dbReference>
<reference evidence="1 2" key="1">
    <citation type="journal article" date="2019" name="Nat. Med.">
        <title>A library of human gut bacterial isolates paired with longitudinal multiomics data enables mechanistic microbiome research.</title>
        <authorList>
            <person name="Poyet M."/>
            <person name="Groussin M."/>
            <person name="Gibbons S.M."/>
            <person name="Avila-Pacheco J."/>
            <person name="Jiang X."/>
            <person name="Kearney S.M."/>
            <person name="Perrotta A.R."/>
            <person name="Berdy B."/>
            <person name="Zhao S."/>
            <person name="Lieberman T.D."/>
            <person name="Swanson P.K."/>
            <person name="Smith M."/>
            <person name="Roesemann S."/>
            <person name="Alexander J.E."/>
            <person name="Rich S.A."/>
            <person name="Livny J."/>
            <person name="Vlamakis H."/>
            <person name="Clish C."/>
            <person name="Bullock K."/>
            <person name="Deik A."/>
            <person name="Scott J."/>
            <person name="Pierce K.A."/>
            <person name="Xavier R.J."/>
            <person name="Alm E.J."/>
        </authorList>
    </citation>
    <scope>NUCLEOTIDE SEQUENCE [LARGE SCALE GENOMIC DNA]</scope>
    <source>
        <strain evidence="1 2">BIOML-A2</strain>
    </source>
</reference>